<keyword evidence="3" id="KW-0813">Transport</keyword>
<keyword evidence="14" id="KW-0406">Ion transport</keyword>
<evidence type="ECO:0000256" key="14">
    <source>
        <dbReference type="ARBA" id="ARBA00023065"/>
    </source>
</evidence>
<feature type="transmembrane region" description="Helical" evidence="18">
    <location>
        <begin position="131"/>
        <end position="149"/>
    </location>
</feature>
<evidence type="ECO:0000256" key="7">
    <source>
        <dbReference type="ARBA" id="ARBA00022692"/>
    </source>
</evidence>
<dbReference type="FunFam" id="1.20.1420.30:FF:000009">
    <property type="entry name" value="sodium/potassium/calcium exchanger 5 isoform X2"/>
    <property type="match status" value="1"/>
</dbReference>
<feature type="transmembrane region" description="Helical" evidence="18">
    <location>
        <begin position="161"/>
        <end position="180"/>
    </location>
</feature>
<evidence type="ECO:0000256" key="8">
    <source>
        <dbReference type="ARBA" id="ARBA00022729"/>
    </source>
</evidence>
<dbReference type="GO" id="GO:0016020">
    <property type="term" value="C:membrane"/>
    <property type="evidence" value="ECO:0007669"/>
    <property type="project" value="UniProtKB-SubCell"/>
</dbReference>
<accession>A0A8C4ND05</accession>
<dbReference type="PANTHER" id="PTHR10846">
    <property type="entry name" value="SODIUM/POTASSIUM/CALCIUM EXCHANGER"/>
    <property type="match status" value="1"/>
</dbReference>
<dbReference type="InterPro" id="IPR004837">
    <property type="entry name" value="NaCa_Exmemb"/>
</dbReference>
<feature type="transmembrane region" description="Helical" evidence="18">
    <location>
        <begin position="200"/>
        <end position="220"/>
    </location>
</feature>
<evidence type="ECO:0000256" key="16">
    <source>
        <dbReference type="ARBA" id="ARBA00023201"/>
    </source>
</evidence>
<keyword evidence="8" id="KW-0732">Signal</keyword>
<proteinExistence type="inferred from homology"/>
<dbReference type="PANTHER" id="PTHR10846:SF61">
    <property type="entry name" value="SODIUM_POTASSIUM_CALCIUM EXCHANGER 5"/>
    <property type="match status" value="1"/>
</dbReference>
<dbReference type="Gene3D" id="1.20.1420.30">
    <property type="entry name" value="NCX, central ion-binding region"/>
    <property type="match status" value="1"/>
</dbReference>
<comment type="catalytic activity">
    <reaction evidence="17">
        <text>Ca(2+)(out) + K(+)(out) + 4 Na(+)(in) = Ca(2+)(in) + K(+)(in) + 4 Na(+)(out)</text>
        <dbReference type="Rhea" id="RHEA:69967"/>
        <dbReference type="ChEBI" id="CHEBI:29101"/>
        <dbReference type="ChEBI" id="CHEBI:29103"/>
        <dbReference type="ChEBI" id="CHEBI:29108"/>
    </reaction>
</comment>
<dbReference type="GO" id="GO:0008273">
    <property type="term" value="F:calcium, potassium:sodium antiporter activity"/>
    <property type="evidence" value="ECO:0007669"/>
    <property type="project" value="TreeGrafter"/>
</dbReference>
<dbReference type="GeneTree" id="ENSGT01030000234532"/>
<keyword evidence="4" id="KW-0050">Antiport</keyword>
<dbReference type="Proteomes" id="UP000694388">
    <property type="component" value="Unplaced"/>
</dbReference>
<keyword evidence="12 18" id="KW-1133">Transmembrane helix</keyword>
<dbReference type="GO" id="GO:0005802">
    <property type="term" value="C:trans-Golgi network"/>
    <property type="evidence" value="ECO:0007669"/>
    <property type="project" value="TreeGrafter"/>
</dbReference>
<evidence type="ECO:0000313" key="20">
    <source>
        <dbReference type="Ensembl" id="ENSEBUP00000004953.1"/>
    </source>
</evidence>
<evidence type="ECO:0000256" key="12">
    <source>
        <dbReference type="ARBA" id="ARBA00022989"/>
    </source>
</evidence>
<evidence type="ECO:0000259" key="19">
    <source>
        <dbReference type="Pfam" id="PF01699"/>
    </source>
</evidence>
<reference evidence="20" key="2">
    <citation type="submission" date="2025-09" db="UniProtKB">
        <authorList>
            <consortium name="Ensembl"/>
        </authorList>
    </citation>
    <scope>IDENTIFICATION</scope>
</reference>
<keyword evidence="5" id="KW-0633">Potassium transport</keyword>
<sequence>VEIKSVTSGVSPALHIMQSTASLLSSMVVAVSCYGAAFHQQGLAICIAIPILTHREIDLQHYIHYALTTAHPHSLTEESHGVLQMPAGATRRVLWAYPTHSYPLTFLLSAAWISAFSYCLVWMVMIIGESLSIPESIMGLTLLAVGTSLPDTVSKGNMAMSNILGSNVFDVLCLGLPWFFGSVIPTGRLDAITVSSYGLTYTASSLMLSLFLLIGATYLTNWHLSRSLGAICLVLYITFISLSVLFELGLLGGDPPPPICRLGL</sequence>
<evidence type="ECO:0000256" key="2">
    <source>
        <dbReference type="ARBA" id="ARBA00005364"/>
    </source>
</evidence>
<evidence type="ECO:0000256" key="17">
    <source>
        <dbReference type="ARBA" id="ARBA00033627"/>
    </source>
</evidence>
<keyword evidence="13" id="KW-0915">Sodium</keyword>
<keyword evidence="21" id="KW-1185">Reference proteome</keyword>
<dbReference type="GO" id="GO:0030318">
    <property type="term" value="P:melanocyte differentiation"/>
    <property type="evidence" value="ECO:0007669"/>
    <property type="project" value="TreeGrafter"/>
</dbReference>
<dbReference type="GO" id="GO:0005262">
    <property type="term" value="F:calcium channel activity"/>
    <property type="evidence" value="ECO:0007669"/>
    <property type="project" value="TreeGrafter"/>
</dbReference>
<evidence type="ECO:0000313" key="21">
    <source>
        <dbReference type="Proteomes" id="UP000694388"/>
    </source>
</evidence>
<evidence type="ECO:0000256" key="1">
    <source>
        <dbReference type="ARBA" id="ARBA00004141"/>
    </source>
</evidence>
<feature type="transmembrane region" description="Helical" evidence="18">
    <location>
        <begin position="227"/>
        <end position="246"/>
    </location>
</feature>
<evidence type="ECO:0000256" key="4">
    <source>
        <dbReference type="ARBA" id="ARBA00022449"/>
    </source>
</evidence>
<name>A0A8C4ND05_EPTBU</name>
<comment type="similarity">
    <text evidence="2">Belongs to the Ca(2+):cation antiporter (CaCA) (TC 2.A.19) family. SLC24A subfamily.</text>
</comment>
<evidence type="ECO:0000256" key="18">
    <source>
        <dbReference type="SAM" id="Phobius"/>
    </source>
</evidence>
<feature type="transmembrane region" description="Helical" evidence="18">
    <location>
        <begin position="101"/>
        <end position="125"/>
    </location>
</feature>
<evidence type="ECO:0000256" key="5">
    <source>
        <dbReference type="ARBA" id="ARBA00022538"/>
    </source>
</evidence>
<dbReference type="AlphaFoldDB" id="A0A8C4ND05"/>
<keyword evidence="10" id="KW-0769">Symport</keyword>
<evidence type="ECO:0000256" key="13">
    <source>
        <dbReference type="ARBA" id="ARBA00023053"/>
    </source>
</evidence>
<evidence type="ECO:0000256" key="11">
    <source>
        <dbReference type="ARBA" id="ARBA00022958"/>
    </source>
</evidence>
<organism evidence="20 21">
    <name type="scientific">Eptatretus burgeri</name>
    <name type="common">Inshore hagfish</name>
    <dbReference type="NCBI Taxonomy" id="7764"/>
    <lineage>
        <taxon>Eukaryota</taxon>
        <taxon>Metazoa</taxon>
        <taxon>Chordata</taxon>
        <taxon>Craniata</taxon>
        <taxon>Vertebrata</taxon>
        <taxon>Cyclostomata</taxon>
        <taxon>Myxini</taxon>
        <taxon>Myxiniformes</taxon>
        <taxon>Myxinidae</taxon>
        <taxon>Eptatretinae</taxon>
        <taxon>Eptatretus</taxon>
    </lineage>
</organism>
<keyword evidence="11" id="KW-0630">Potassium</keyword>
<evidence type="ECO:0000256" key="10">
    <source>
        <dbReference type="ARBA" id="ARBA00022847"/>
    </source>
</evidence>
<dbReference type="Ensembl" id="ENSEBUT00000005391.1">
    <property type="protein sequence ID" value="ENSEBUP00000004953.1"/>
    <property type="gene ID" value="ENSEBUG00000003396.1"/>
</dbReference>
<keyword evidence="9" id="KW-0106">Calcium</keyword>
<comment type="subcellular location">
    <subcellularLocation>
        <location evidence="1">Membrane</location>
        <topology evidence="1">Multi-pass membrane protein</topology>
    </subcellularLocation>
</comment>
<dbReference type="GO" id="GO:0006874">
    <property type="term" value="P:intracellular calcium ion homeostasis"/>
    <property type="evidence" value="ECO:0007669"/>
    <property type="project" value="TreeGrafter"/>
</dbReference>
<keyword evidence="6" id="KW-0109">Calcium transport</keyword>
<dbReference type="InterPro" id="IPR044880">
    <property type="entry name" value="NCX_ion-bd_dom_sf"/>
</dbReference>
<dbReference type="Pfam" id="PF01699">
    <property type="entry name" value="Na_Ca_ex"/>
    <property type="match status" value="1"/>
</dbReference>
<protein>
    <recommendedName>
        <fullName evidence="19">Sodium/calcium exchanger membrane region domain-containing protein</fullName>
    </recommendedName>
</protein>
<reference evidence="20" key="1">
    <citation type="submission" date="2025-08" db="UniProtKB">
        <authorList>
            <consortium name="Ensembl"/>
        </authorList>
    </citation>
    <scope>IDENTIFICATION</scope>
</reference>
<evidence type="ECO:0000256" key="6">
    <source>
        <dbReference type="ARBA" id="ARBA00022568"/>
    </source>
</evidence>
<keyword evidence="16" id="KW-0739">Sodium transport</keyword>
<keyword evidence="7 18" id="KW-0812">Transmembrane</keyword>
<dbReference type="GO" id="GO:0015293">
    <property type="term" value="F:symporter activity"/>
    <property type="evidence" value="ECO:0007669"/>
    <property type="project" value="UniProtKB-KW"/>
</dbReference>
<evidence type="ECO:0000256" key="15">
    <source>
        <dbReference type="ARBA" id="ARBA00023136"/>
    </source>
</evidence>
<feature type="domain" description="Sodium/calcium exchanger membrane region" evidence="19">
    <location>
        <begin position="103"/>
        <end position="243"/>
    </location>
</feature>
<evidence type="ECO:0000256" key="9">
    <source>
        <dbReference type="ARBA" id="ARBA00022837"/>
    </source>
</evidence>
<keyword evidence="15 18" id="KW-0472">Membrane</keyword>
<evidence type="ECO:0000256" key="3">
    <source>
        <dbReference type="ARBA" id="ARBA00022448"/>
    </source>
</evidence>
<dbReference type="InterPro" id="IPR004481">
    <property type="entry name" value="K/Na/Ca-exchanger"/>
</dbReference>